<evidence type="ECO:0000313" key="2">
    <source>
        <dbReference type="Proteomes" id="UP000198517"/>
    </source>
</evidence>
<reference evidence="1 2" key="1">
    <citation type="submission" date="2016-10" db="EMBL/GenBank/DDBJ databases">
        <authorList>
            <person name="de Groot N.N."/>
        </authorList>
    </citation>
    <scope>NUCLEOTIDE SEQUENCE [LARGE SCALE GENOMIC DNA]</scope>
    <source>
        <strain evidence="1 2">DSM 24015</strain>
    </source>
</reference>
<dbReference type="Proteomes" id="UP000198517">
    <property type="component" value="Unassembled WGS sequence"/>
</dbReference>
<keyword evidence="2" id="KW-1185">Reference proteome</keyword>
<dbReference type="RefSeq" id="WP_092735498.1">
    <property type="nucleotide sequence ID" value="NZ_FNAS01000001.1"/>
</dbReference>
<protein>
    <submittedName>
        <fullName evidence="1">Uncharacterized protein</fullName>
    </submittedName>
</protein>
<dbReference type="STRING" id="1071918.SAMN05421544_10141"/>
<sequence length="105" mass="11862">MKLKSILVLIIFLNFIALPSIAKVFHWDIPVLNTGVSEEENSSSVSFSFSEKVLPEMVSVKDLFSVLELSLPKFIFYKEAAHLSPILSITSPPPEFYITHIIFSF</sequence>
<gene>
    <name evidence="1" type="ORF">SAMN05421544_10141</name>
</gene>
<dbReference type="EMBL" id="FNAS01000001">
    <property type="protein sequence ID" value="SDD85730.1"/>
    <property type="molecule type" value="Genomic_DNA"/>
</dbReference>
<evidence type="ECO:0000313" key="1">
    <source>
        <dbReference type="EMBL" id="SDD85730.1"/>
    </source>
</evidence>
<proteinExistence type="predicted"/>
<organism evidence="1 2">
    <name type="scientific">Riemerella columbipharyngis</name>
    <dbReference type="NCBI Taxonomy" id="1071918"/>
    <lineage>
        <taxon>Bacteria</taxon>
        <taxon>Pseudomonadati</taxon>
        <taxon>Bacteroidota</taxon>
        <taxon>Flavobacteriia</taxon>
        <taxon>Flavobacteriales</taxon>
        <taxon>Weeksellaceae</taxon>
        <taxon>Riemerella</taxon>
    </lineage>
</organism>
<dbReference type="OrthoDB" id="1449621at2"/>
<dbReference type="AlphaFoldDB" id="A0A1G6Y5U5"/>
<accession>A0A1G6Y5U5</accession>
<name>A0A1G6Y5U5_9FLAO</name>